<feature type="compositionally biased region" description="Basic and acidic residues" evidence="1">
    <location>
        <begin position="239"/>
        <end position="250"/>
    </location>
</feature>
<protein>
    <submittedName>
        <fullName evidence="4">CSP domain-containing protein</fullName>
    </submittedName>
</protein>
<name>A0A1I8B1N5_MELHA</name>
<dbReference type="SMART" id="SM00357">
    <property type="entry name" value="CSP"/>
    <property type="match status" value="1"/>
</dbReference>
<proteinExistence type="predicted"/>
<dbReference type="CDD" id="cd04458">
    <property type="entry name" value="CSP_CDS"/>
    <property type="match status" value="1"/>
</dbReference>
<dbReference type="Proteomes" id="UP000095281">
    <property type="component" value="Unplaced"/>
</dbReference>
<feature type="domain" description="CSD" evidence="2">
    <location>
        <begin position="48"/>
        <end position="115"/>
    </location>
</feature>
<accession>A0A1I8B1N5</accession>
<dbReference type="PROSITE" id="PS51857">
    <property type="entry name" value="CSD_2"/>
    <property type="match status" value="1"/>
</dbReference>
<dbReference type="InterPro" id="IPR012340">
    <property type="entry name" value="NA-bd_OB-fold"/>
</dbReference>
<dbReference type="PANTHER" id="PTHR11544">
    <property type="entry name" value="COLD SHOCK DOMAIN CONTAINING PROTEINS"/>
    <property type="match status" value="1"/>
</dbReference>
<feature type="region of interest" description="Disordered" evidence="1">
    <location>
        <begin position="156"/>
        <end position="264"/>
    </location>
</feature>
<sequence length="264" mass="29599">MTVETDLEKRVDEITEKMDKKLSTDSMNGESLEKRVRQLRGPIVLGRAQHGFVKWFSVAKGYGFIRVDGSEKDCFVHASAILRTVNVPLALVENQQVEFDIINGMKGPEAVCVSGPGGVRVGKTIGYMYKGTLYHTYPRFRPPMLPIRYSGQRRNDENIGEHKQNSGVVKMVDNVGKNRSRQNVNESKEEKAVNAEKTTEGKARPNKKRFHRRYYRPPIADKSKSATSNKNGEEEEKDGEAKKDGGEKEPSTVNTTSTATSPHK</sequence>
<feature type="compositionally biased region" description="Basic and acidic residues" evidence="1">
    <location>
        <begin position="186"/>
        <end position="203"/>
    </location>
</feature>
<dbReference type="SUPFAM" id="SSF50249">
    <property type="entry name" value="Nucleic acid-binding proteins"/>
    <property type="match status" value="1"/>
</dbReference>
<organism evidence="3 4">
    <name type="scientific">Meloidogyne hapla</name>
    <name type="common">Root-knot nematode worm</name>
    <dbReference type="NCBI Taxonomy" id="6305"/>
    <lineage>
        <taxon>Eukaryota</taxon>
        <taxon>Metazoa</taxon>
        <taxon>Ecdysozoa</taxon>
        <taxon>Nematoda</taxon>
        <taxon>Chromadorea</taxon>
        <taxon>Rhabditida</taxon>
        <taxon>Tylenchina</taxon>
        <taxon>Tylenchomorpha</taxon>
        <taxon>Tylenchoidea</taxon>
        <taxon>Meloidogynidae</taxon>
        <taxon>Meloidogyninae</taxon>
        <taxon>Meloidogyne</taxon>
    </lineage>
</organism>
<dbReference type="AlphaFoldDB" id="A0A1I8B1N5"/>
<dbReference type="GO" id="GO:0003676">
    <property type="term" value="F:nucleic acid binding"/>
    <property type="evidence" value="ECO:0007669"/>
    <property type="project" value="InterPro"/>
</dbReference>
<evidence type="ECO:0000313" key="4">
    <source>
        <dbReference type="WBParaSite" id="MhA1_Contig1253.frz3.gene6"/>
    </source>
</evidence>
<evidence type="ECO:0000313" key="3">
    <source>
        <dbReference type="Proteomes" id="UP000095281"/>
    </source>
</evidence>
<keyword evidence="3" id="KW-1185">Reference proteome</keyword>
<dbReference type="InterPro" id="IPR002059">
    <property type="entry name" value="CSP_DNA-bd"/>
</dbReference>
<feature type="compositionally biased region" description="Polar residues" evidence="1">
    <location>
        <begin position="251"/>
        <end position="264"/>
    </location>
</feature>
<feature type="compositionally biased region" description="Basic residues" evidence="1">
    <location>
        <begin position="204"/>
        <end position="215"/>
    </location>
</feature>
<dbReference type="Pfam" id="PF00313">
    <property type="entry name" value="CSD"/>
    <property type="match status" value="1"/>
</dbReference>
<dbReference type="InterPro" id="IPR011129">
    <property type="entry name" value="CSD"/>
</dbReference>
<evidence type="ECO:0000259" key="2">
    <source>
        <dbReference type="PROSITE" id="PS51857"/>
    </source>
</evidence>
<dbReference type="PRINTS" id="PR00050">
    <property type="entry name" value="COLDSHOCK"/>
</dbReference>
<reference evidence="4" key="1">
    <citation type="submission" date="2016-11" db="UniProtKB">
        <authorList>
            <consortium name="WormBaseParasite"/>
        </authorList>
    </citation>
    <scope>IDENTIFICATION</scope>
</reference>
<dbReference type="OMA" id="PMLPIRY"/>
<dbReference type="Gene3D" id="2.40.50.140">
    <property type="entry name" value="Nucleic acid-binding proteins"/>
    <property type="match status" value="1"/>
</dbReference>
<dbReference type="InterPro" id="IPR050181">
    <property type="entry name" value="Cold_shock_domain"/>
</dbReference>
<dbReference type="WBParaSite" id="MhA1_Contig1253.frz3.gene6">
    <property type="protein sequence ID" value="MhA1_Contig1253.frz3.gene6"/>
    <property type="gene ID" value="MhA1_Contig1253.frz3.gene6"/>
</dbReference>
<evidence type="ECO:0000256" key="1">
    <source>
        <dbReference type="SAM" id="MobiDB-lite"/>
    </source>
</evidence>